<sequence length="386" mass="39613">MRAHAFSPLVLLCSVPWVAGNPFAFFFGDKVPANNGNNNQVYAWETNPLYASESPYPGDGVMQFSMGPDVPFQGGVAFKVTSSADEISLDATSDLFSESPSPVQKITETTTVYITVLPTPGVESDLDESASTTSTSTVAGAPVPGGVPGGSAAGNNTAGNNIIVAPIINVNMSVGDDGKLVPVPTTVLTTITTANSASSASSAPTPTVTSTSIETVTSTSTNVHVITMDAGGGGQVVDGSGQVVVGGGQVVGGQVVAPPVKVVLVTTVLAEVVDIVQVVGQGYTSTIRVDVNHFNGHVDHPTPIPVPQLPLVPQLPPMPQLPQQLPQLPPIVNPFQKNNFFVANGGQVNGAVNLPQQPPFPQPPFPQQAAIQPPGPQLAVMPPIIM</sequence>
<name>A0ACC1LBB5_9FUNG</name>
<protein>
    <submittedName>
        <fullName evidence="1">Uncharacterized protein</fullName>
    </submittedName>
</protein>
<comment type="caution">
    <text evidence="1">The sequence shown here is derived from an EMBL/GenBank/DDBJ whole genome shotgun (WGS) entry which is preliminary data.</text>
</comment>
<evidence type="ECO:0000313" key="1">
    <source>
        <dbReference type="EMBL" id="KAJ2804924.1"/>
    </source>
</evidence>
<evidence type="ECO:0000313" key="2">
    <source>
        <dbReference type="Proteomes" id="UP001140087"/>
    </source>
</evidence>
<organism evidence="1 2">
    <name type="scientific">Coemansia helicoidea</name>
    <dbReference type="NCBI Taxonomy" id="1286919"/>
    <lineage>
        <taxon>Eukaryota</taxon>
        <taxon>Fungi</taxon>
        <taxon>Fungi incertae sedis</taxon>
        <taxon>Zoopagomycota</taxon>
        <taxon>Kickxellomycotina</taxon>
        <taxon>Kickxellomycetes</taxon>
        <taxon>Kickxellales</taxon>
        <taxon>Kickxellaceae</taxon>
        <taxon>Coemansia</taxon>
    </lineage>
</organism>
<dbReference type="EMBL" id="JANBUN010000300">
    <property type="protein sequence ID" value="KAJ2804924.1"/>
    <property type="molecule type" value="Genomic_DNA"/>
</dbReference>
<accession>A0ACC1LBB5</accession>
<proteinExistence type="predicted"/>
<keyword evidence="2" id="KW-1185">Reference proteome</keyword>
<gene>
    <name evidence="1" type="ORF">H4R21_001451</name>
</gene>
<reference evidence="1" key="1">
    <citation type="submission" date="2022-07" db="EMBL/GenBank/DDBJ databases">
        <title>Phylogenomic reconstructions and comparative analyses of Kickxellomycotina fungi.</title>
        <authorList>
            <person name="Reynolds N.K."/>
            <person name="Stajich J.E."/>
            <person name="Barry K."/>
            <person name="Grigoriev I.V."/>
            <person name="Crous P."/>
            <person name="Smith M.E."/>
        </authorList>
    </citation>
    <scope>NUCLEOTIDE SEQUENCE</scope>
    <source>
        <strain evidence="1">BCRC 34780</strain>
    </source>
</reference>
<dbReference type="Proteomes" id="UP001140087">
    <property type="component" value="Unassembled WGS sequence"/>
</dbReference>